<protein>
    <submittedName>
        <fullName evidence="1">Uncharacterized protein</fullName>
    </submittedName>
</protein>
<dbReference type="KEGG" id="psyt:DSAG12_02487"/>
<dbReference type="InterPro" id="IPR027417">
    <property type="entry name" value="P-loop_NTPase"/>
</dbReference>
<sequence>MKAQTIEGRKFLECLENSLSPFEKFVAKPDIEENLTLVGNRRYLLKEFMKILNENKTKRIIPLLADTGTGKTFFLHQIKQSLEINAPSIFIDVPPNSDIFYYDIYTKVIEMVESSVLQKITRSLADLWGAHEMKYGIFRTGNTLKVLDQAKKTSTFKNCEHQPQLEEVMIVIISHAIDPERSPIAERWLLGDIMDIDELFFLGVENNLSAKFMAEELLHLLSDHLEDGINIMFDDIDKNWQRYSKFDNSDDDFYDEFDDTYQTLTVVDEEENVPNFFEQIVKLLERNKKIKIIISMQTENKDELLSNFPEESQYLINEPIKIANYSTKDAKEYYFEALNLYRKSHGLSPIPNDEFFPLTEKLILLVYEYTLGNPREIIRNFQQIFDEIIFDDTPIEQLEKKYEEKLRK</sequence>
<reference evidence="1 2" key="2">
    <citation type="journal article" date="2024" name="Int. J. Syst. Evol. Microbiol.">
        <title>Promethearchaeum syntrophicum gen. nov., sp. nov., an anaerobic, obligately syntrophic archaeon, the first isolate of the lineage 'Asgard' archaea, and proposal of the new archaeal phylum Promethearchaeota phyl. nov. and kingdom Promethearchaeati regn. nov.</title>
        <authorList>
            <person name="Imachi H."/>
            <person name="Nobu M.K."/>
            <person name="Kato S."/>
            <person name="Takaki Y."/>
            <person name="Miyazaki M."/>
            <person name="Miyata M."/>
            <person name="Ogawara M."/>
            <person name="Saito Y."/>
            <person name="Sakai S."/>
            <person name="Tahara Y.O."/>
            <person name="Takano Y."/>
            <person name="Tasumi E."/>
            <person name="Uematsu K."/>
            <person name="Yoshimura T."/>
            <person name="Itoh T."/>
            <person name="Ohkuma M."/>
            <person name="Takai K."/>
        </authorList>
    </citation>
    <scope>NUCLEOTIDE SEQUENCE [LARGE SCALE GENOMIC DNA]</scope>
    <source>
        <strain evidence="1 2">MK-D1</strain>
    </source>
</reference>
<dbReference type="AlphaFoldDB" id="A0A5B9DCP4"/>
<dbReference type="RefSeq" id="WP_147663568.1">
    <property type="nucleotide sequence ID" value="NZ_CP042905.2"/>
</dbReference>
<dbReference type="EMBL" id="CP042905">
    <property type="protein sequence ID" value="QEE16657.1"/>
    <property type="molecule type" value="Genomic_DNA"/>
</dbReference>
<accession>A0A5B9DCP4</accession>
<evidence type="ECO:0000313" key="2">
    <source>
        <dbReference type="Proteomes" id="UP000321408"/>
    </source>
</evidence>
<name>A0A5B9DCP4_9ARCH</name>
<organism evidence="1 2">
    <name type="scientific">Promethearchaeum syntrophicum</name>
    <dbReference type="NCBI Taxonomy" id="2594042"/>
    <lineage>
        <taxon>Archaea</taxon>
        <taxon>Promethearchaeati</taxon>
        <taxon>Promethearchaeota</taxon>
        <taxon>Promethearchaeia</taxon>
        <taxon>Promethearchaeales</taxon>
        <taxon>Promethearchaeaceae</taxon>
        <taxon>Promethearchaeum</taxon>
    </lineage>
</organism>
<evidence type="ECO:0000313" key="1">
    <source>
        <dbReference type="EMBL" id="QEE16657.1"/>
    </source>
</evidence>
<dbReference type="GeneID" id="41330471"/>
<proteinExistence type="predicted"/>
<gene>
    <name evidence="1" type="ORF">DSAG12_02487</name>
</gene>
<dbReference type="Proteomes" id="UP000321408">
    <property type="component" value="Chromosome"/>
</dbReference>
<dbReference type="SUPFAM" id="SSF52540">
    <property type="entry name" value="P-loop containing nucleoside triphosphate hydrolases"/>
    <property type="match status" value="1"/>
</dbReference>
<reference evidence="1 2" key="1">
    <citation type="journal article" date="2020" name="Nature">
        <title>Isolation of an archaeon at the prokaryote-eukaryote interface.</title>
        <authorList>
            <person name="Imachi H."/>
            <person name="Nobu M.K."/>
            <person name="Nakahara N."/>
            <person name="Morono Y."/>
            <person name="Ogawara M."/>
            <person name="Takaki Y."/>
            <person name="Takano Y."/>
            <person name="Uematsu K."/>
            <person name="Ikuta T."/>
            <person name="Ito M."/>
            <person name="Matsui Y."/>
            <person name="Miyazaki M."/>
            <person name="Murata K."/>
            <person name="Saito Y."/>
            <person name="Sakai S."/>
            <person name="Song C."/>
            <person name="Tasumi E."/>
            <person name="Yamanaka Y."/>
            <person name="Yamaguchi T."/>
            <person name="Kamagata Y."/>
            <person name="Tamaki H."/>
            <person name="Takai K."/>
        </authorList>
    </citation>
    <scope>NUCLEOTIDE SEQUENCE [LARGE SCALE GENOMIC DNA]</scope>
    <source>
        <strain evidence="1 2">MK-D1</strain>
    </source>
</reference>
<keyword evidence="2" id="KW-1185">Reference proteome</keyword>